<dbReference type="GO" id="GO:0006506">
    <property type="term" value="P:GPI anchor biosynthetic process"/>
    <property type="evidence" value="ECO:0007669"/>
    <property type="project" value="TreeGrafter"/>
</dbReference>
<protein>
    <submittedName>
        <fullName evidence="2">Endonuclease</fullName>
    </submittedName>
</protein>
<name>A0A6L9MYF3_9ALTE</name>
<keyword evidence="3" id="KW-1185">Reference proteome</keyword>
<evidence type="ECO:0000313" key="3">
    <source>
        <dbReference type="Proteomes" id="UP000478837"/>
    </source>
</evidence>
<evidence type="ECO:0000259" key="1">
    <source>
        <dbReference type="Pfam" id="PF03372"/>
    </source>
</evidence>
<keyword evidence="2" id="KW-0540">Nuclease</keyword>
<dbReference type="Gene3D" id="3.60.10.10">
    <property type="entry name" value="Endonuclease/exonuclease/phosphatase"/>
    <property type="match status" value="1"/>
</dbReference>
<keyword evidence="2" id="KW-0255">Endonuclease</keyword>
<dbReference type="Pfam" id="PF03372">
    <property type="entry name" value="Exo_endo_phos"/>
    <property type="match status" value="1"/>
</dbReference>
<dbReference type="InterPro" id="IPR036691">
    <property type="entry name" value="Endo/exonu/phosph_ase_sf"/>
</dbReference>
<dbReference type="EMBL" id="JAAAWP010000009">
    <property type="protein sequence ID" value="NDW22680.1"/>
    <property type="molecule type" value="Genomic_DNA"/>
</dbReference>
<organism evidence="2 3">
    <name type="scientific">Alteromonas hispanica</name>
    <dbReference type="NCBI Taxonomy" id="315421"/>
    <lineage>
        <taxon>Bacteria</taxon>
        <taxon>Pseudomonadati</taxon>
        <taxon>Pseudomonadota</taxon>
        <taxon>Gammaproteobacteria</taxon>
        <taxon>Alteromonadales</taxon>
        <taxon>Alteromonadaceae</taxon>
        <taxon>Alteromonas/Salinimonas group</taxon>
        <taxon>Alteromonas</taxon>
    </lineage>
</organism>
<feature type="domain" description="Endonuclease/exonuclease/phosphatase" evidence="1">
    <location>
        <begin position="5"/>
        <end position="223"/>
    </location>
</feature>
<dbReference type="AlphaFoldDB" id="A0A6L9MYF3"/>
<dbReference type="PANTHER" id="PTHR14859">
    <property type="entry name" value="CALCOFLUOR WHITE HYPERSENSITIVE PROTEIN PRECURSOR"/>
    <property type="match status" value="1"/>
</dbReference>
<reference evidence="2 3" key="1">
    <citation type="submission" date="2020-01" db="EMBL/GenBank/DDBJ databases">
        <title>Genomes of bacteria type strains.</title>
        <authorList>
            <person name="Chen J."/>
            <person name="Zhu S."/>
            <person name="Yang J."/>
        </authorList>
    </citation>
    <scope>NUCLEOTIDE SEQUENCE [LARGE SCALE GENOMIC DNA]</scope>
    <source>
        <strain evidence="2 3">LMG 22958</strain>
    </source>
</reference>
<dbReference type="SUPFAM" id="SSF56219">
    <property type="entry name" value="DNase I-like"/>
    <property type="match status" value="1"/>
</dbReference>
<accession>A0A6L9MYF3</accession>
<proteinExistence type="predicted"/>
<dbReference type="Proteomes" id="UP000478837">
    <property type="component" value="Unassembled WGS sequence"/>
</dbReference>
<dbReference type="InterPro" id="IPR005135">
    <property type="entry name" value="Endo/exonuclease/phosphatase"/>
</dbReference>
<comment type="caution">
    <text evidence="2">The sequence shown here is derived from an EMBL/GenBank/DDBJ whole genome shotgun (WGS) entry which is preliminary data.</text>
</comment>
<sequence>MCRIVSYNIHSGVGRDKQHDYKRIGQFLSQMGADIVLLQEMDTRPSHRDTNQDIDDICANNTFRLTASPALTEQDGWYGNAVLSRYDILSNETLDVSQQGRQPRNVQLVQYQTEGGPLTVVNTHKGLKTKERKSQFTLLHQHLRKRLAETPTPLVLGGDFNEWQFFSRAFRSLNRLLHQQKMGATFPSQFPIFSLDRMWVSKDINVKKYTKVKNRKTAVLSDHLPILIDIELPKNIE</sequence>
<dbReference type="RefSeq" id="WP_163112426.1">
    <property type="nucleotide sequence ID" value="NZ_JAAAWP010000009.1"/>
</dbReference>
<dbReference type="InterPro" id="IPR051916">
    <property type="entry name" value="GPI-anchor_lipid_remodeler"/>
</dbReference>
<dbReference type="GO" id="GO:0016020">
    <property type="term" value="C:membrane"/>
    <property type="evidence" value="ECO:0007669"/>
    <property type="project" value="GOC"/>
</dbReference>
<evidence type="ECO:0000313" key="2">
    <source>
        <dbReference type="EMBL" id="NDW22680.1"/>
    </source>
</evidence>
<keyword evidence="2" id="KW-0378">Hydrolase</keyword>
<dbReference type="GO" id="GO:0004519">
    <property type="term" value="F:endonuclease activity"/>
    <property type="evidence" value="ECO:0007669"/>
    <property type="project" value="UniProtKB-KW"/>
</dbReference>
<dbReference type="PANTHER" id="PTHR14859:SF15">
    <property type="entry name" value="ENDONUCLEASE_EXONUCLEASE_PHOSPHATASE DOMAIN-CONTAINING PROTEIN"/>
    <property type="match status" value="1"/>
</dbReference>
<gene>
    <name evidence="2" type="ORF">GTW09_14215</name>
</gene>